<reference evidence="2" key="1">
    <citation type="submission" date="2021-03" db="EMBL/GenBank/DDBJ databases">
        <authorList>
            <person name="Tagirdzhanova G."/>
        </authorList>
    </citation>
    <scope>NUCLEOTIDE SEQUENCE</scope>
</reference>
<dbReference type="Gene3D" id="1.20.1280.50">
    <property type="match status" value="1"/>
</dbReference>
<dbReference type="Proteomes" id="UP000664203">
    <property type="component" value="Unassembled WGS sequence"/>
</dbReference>
<dbReference type="InterPro" id="IPR036047">
    <property type="entry name" value="F-box-like_dom_sf"/>
</dbReference>
<evidence type="ECO:0000313" key="3">
    <source>
        <dbReference type="Proteomes" id="UP000664203"/>
    </source>
</evidence>
<dbReference type="EMBL" id="CAJPDR010000022">
    <property type="protein sequence ID" value="CAF9907602.1"/>
    <property type="molecule type" value="Genomic_DNA"/>
</dbReference>
<evidence type="ECO:0000259" key="1">
    <source>
        <dbReference type="PROSITE" id="PS50181"/>
    </source>
</evidence>
<dbReference type="SMART" id="SM00256">
    <property type="entry name" value="FBOX"/>
    <property type="match status" value="1"/>
</dbReference>
<comment type="caution">
    <text evidence="2">The sequence shown here is derived from an EMBL/GenBank/DDBJ whole genome shotgun (WGS) entry which is preliminary data.</text>
</comment>
<accession>A0A8H3EKP8</accession>
<dbReference type="Pfam" id="PF00646">
    <property type="entry name" value="F-box"/>
    <property type="match status" value="1"/>
</dbReference>
<proteinExistence type="predicted"/>
<dbReference type="InterPro" id="IPR001810">
    <property type="entry name" value="F-box_dom"/>
</dbReference>
<dbReference type="CDD" id="cd09917">
    <property type="entry name" value="F-box_SF"/>
    <property type="match status" value="1"/>
</dbReference>
<keyword evidence="3" id="KW-1185">Reference proteome</keyword>
<dbReference type="SUPFAM" id="SSF81383">
    <property type="entry name" value="F-box domain"/>
    <property type="match status" value="1"/>
</dbReference>
<protein>
    <recommendedName>
        <fullName evidence="1">F-box domain-containing protein</fullName>
    </recommendedName>
</protein>
<dbReference type="AlphaFoldDB" id="A0A8H3EKP8"/>
<name>A0A8H3EKP8_9LECA</name>
<dbReference type="OrthoDB" id="5295250at2759"/>
<dbReference type="PROSITE" id="PS50181">
    <property type="entry name" value="FBOX"/>
    <property type="match status" value="1"/>
</dbReference>
<organism evidence="2 3">
    <name type="scientific">Alectoria fallacina</name>
    <dbReference type="NCBI Taxonomy" id="1903189"/>
    <lineage>
        <taxon>Eukaryota</taxon>
        <taxon>Fungi</taxon>
        <taxon>Dikarya</taxon>
        <taxon>Ascomycota</taxon>
        <taxon>Pezizomycotina</taxon>
        <taxon>Lecanoromycetes</taxon>
        <taxon>OSLEUM clade</taxon>
        <taxon>Lecanoromycetidae</taxon>
        <taxon>Lecanorales</taxon>
        <taxon>Lecanorineae</taxon>
        <taxon>Parmeliaceae</taxon>
        <taxon>Alectoria</taxon>
    </lineage>
</organism>
<feature type="domain" description="F-box" evidence="1">
    <location>
        <begin position="55"/>
        <end position="101"/>
    </location>
</feature>
<sequence length="521" mass="58994">MEGSSHDDSHALVGPFQALNSNAHQRGALNALVKTLTLQQVRELRLSLDEVDLHCDIIVELPLEISQMILRQLSLYQIFEARRVSSKWKQVLSSPQTVEPLLRTWFPAPIADTALHIPDGLSESSILSLKAEHIDAYRTGHAFSHMTYSWSCFLDGLSLDLVAYADGTMAWVDTTDSHSVNLLDLKTGEQHLFLPDSRARIMAIATSSSMVAALGWGRCDVWTPGAGDHYSLILPSATVSKVIVLGESLAIFHALPRWQDSTTCVEVVTWTLRDQKTSSFSVALSPRKDQLLSTVRMMVDDKGESLLFFQHVYKHVITPHVHYIRTSLDGDVLTREVIEIPNTKDYEDYSEVHTAPKEINGHAVIWQFVKNQWGDDFSELMLICYNFREDRLEVHTQVVSGLRTDADPDLSLFLWKDVGYVLEYEKAGPFFLKVIDLQDSTCSEAKMDLSVDTQKLGLGPQEEYDPGILPFGDERFLVSVSTHGFRVWCFDANVQMFDEDIAYKEKRRSNMERRLNLISQR</sequence>
<gene>
    <name evidence="2" type="ORF">ALECFALPRED_003547</name>
</gene>
<evidence type="ECO:0000313" key="2">
    <source>
        <dbReference type="EMBL" id="CAF9907602.1"/>
    </source>
</evidence>